<evidence type="ECO:0000313" key="8">
    <source>
        <dbReference type="Proteomes" id="UP001595740"/>
    </source>
</evidence>
<keyword evidence="2" id="KW-0472">Membrane</keyword>
<dbReference type="SUPFAM" id="SSF141488">
    <property type="entry name" value="YdhA-like"/>
    <property type="match status" value="1"/>
</dbReference>
<keyword evidence="1 5" id="KW-0732">Signal</keyword>
<dbReference type="InterPro" id="IPR039366">
    <property type="entry name" value="Pilotin"/>
</dbReference>
<proteinExistence type="predicted"/>
<feature type="signal peptide" evidence="5">
    <location>
        <begin position="1"/>
        <end position="17"/>
    </location>
</feature>
<evidence type="ECO:0000256" key="3">
    <source>
        <dbReference type="ARBA" id="ARBA00023139"/>
    </source>
</evidence>
<organism evidence="7 8">
    <name type="scientific">Lysobacter cavernae</name>
    <dbReference type="NCBI Taxonomy" id="1685901"/>
    <lineage>
        <taxon>Bacteria</taxon>
        <taxon>Pseudomonadati</taxon>
        <taxon>Pseudomonadota</taxon>
        <taxon>Gammaproteobacteria</taxon>
        <taxon>Lysobacterales</taxon>
        <taxon>Lysobacteraceae</taxon>
        <taxon>Lysobacter</taxon>
    </lineage>
</organism>
<evidence type="ECO:0000256" key="5">
    <source>
        <dbReference type="SAM" id="SignalP"/>
    </source>
</evidence>
<dbReference type="EMBL" id="JBHRXK010000005">
    <property type="protein sequence ID" value="MFC3551737.1"/>
    <property type="molecule type" value="Genomic_DNA"/>
</dbReference>
<dbReference type="PROSITE" id="PS51257">
    <property type="entry name" value="PROKAR_LIPOPROTEIN"/>
    <property type="match status" value="1"/>
</dbReference>
<evidence type="ECO:0000313" key="7">
    <source>
        <dbReference type="EMBL" id="MFC3551737.1"/>
    </source>
</evidence>
<accession>A0ABV7RSU6</accession>
<dbReference type="InterPro" id="IPR053196">
    <property type="entry name" value="Lipoprotein_YbaY-like"/>
</dbReference>
<protein>
    <submittedName>
        <fullName evidence="7">YbaY family lipoprotein</fullName>
    </submittedName>
</protein>
<dbReference type="InterPro" id="IPR018660">
    <property type="entry name" value="MliC"/>
</dbReference>
<keyword evidence="3" id="KW-0564">Palmitate</keyword>
<dbReference type="Gene3D" id="2.40.128.200">
    <property type="match status" value="1"/>
</dbReference>
<comment type="caution">
    <text evidence="7">The sequence shown here is derived from an EMBL/GenBank/DDBJ whole genome shotgun (WGS) entry which is preliminary data.</text>
</comment>
<gene>
    <name evidence="7" type="ORF">ACFOLC_12030</name>
</gene>
<keyword evidence="8" id="KW-1185">Reference proteome</keyword>
<keyword evidence="4 7" id="KW-0449">Lipoprotein</keyword>
<sequence length="345" mass="36469">MTLPRLLAIAIAFSLSACQPQSGKEAATTATPQAATRSTHAITGTAIYLERIQMPPGASLQVRLIDNQLADTPQAVLAQVKLDNAAGPPYAFTLPYDAAKLRPDGQYGLLAGLYGPDGKLWFVTDTRAPVVPTDNTPVDLRMVRVVDDGNAAAGDIRYWQCGEVRIGAALNNMTDSGTDRVTLSLSGRRLQLPHAVAASGARYADAAGNEFWTKGDSGTLTLAGEAKRDCKQTDTPSPWDEARKRGVGFRAVGSEPGWYVEVGMGEAPALHAQLDYGARKIDIVRAQPLKGGSGFSGKTANGTAIELRIERKPCSDAMSGERFDASAELKAGGQSYRGCGAFLAD</sequence>
<evidence type="ECO:0000259" key="6">
    <source>
        <dbReference type="Pfam" id="PF09864"/>
    </source>
</evidence>
<name>A0ABV7RSU6_9GAMM</name>
<evidence type="ECO:0000256" key="1">
    <source>
        <dbReference type="ARBA" id="ARBA00022729"/>
    </source>
</evidence>
<dbReference type="Pfam" id="PF09619">
    <property type="entry name" value="YscW"/>
    <property type="match status" value="1"/>
</dbReference>
<feature type="domain" description="C-type lysozyme inhibitor" evidence="6">
    <location>
        <begin position="159"/>
        <end position="226"/>
    </location>
</feature>
<feature type="chain" id="PRO_5047499669" evidence="5">
    <location>
        <begin position="18"/>
        <end position="345"/>
    </location>
</feature>
<evidence type="ECO:0000256" key="2">
    <source>
        <dbReference type="ARBA" id="ARBA00023136"/>
    </source>
</evidence>
<dbReference type="PANTHER" id="PTHR38013">
    <property type="entry name" value="GLYCOPROTEIN/POLYSACCHARIDE METABOLISM"/>
    <property type="match status" value="1"/>
</dbReference>
<dbReference type="PANTHER" id="PTHR38013:SF1">
    <property type="entry name" value="GLYCOPROTEIN_POLYSACCHARIDE METABOLISM"/>
    <property type="match status" value="1"/>
</dbReference>
<dbReference type="InterPro" id="IPR036328">
    <property type="entry name" value="MliC_sf"/>
</dbReference>
<dbReference type="Pfam" id="PF09864">
    <property type="entry name" value="MliC"/>
    <property type="match status" value="1"/>
</dbReference>
<reference evidence="8" key="1">
    <citation type="journal article" date="2019" name="Int. J. Syst. Evol. Microbiol.">
        <title>The Global Catalogue of Microorganisms (GCM) 10K type strain sequencing project: providing services to taxonomists for standard genome sequencing and annotation.</title>
        <authorList>
            <consortium name="The Broad Institute Genomics Platform"/>
            <consortium name="The Broad Institute Genome Sequencing Center for Infectious Disease"/>
            <person name="Wu L."/>
            <person name="Ma J."/>
        </authorList>
    </citation>
    <scope>NUCLEOTIDE SEQUENCE [LARGE SCALE GENOMIC DNA]</scope>
    <source>
        <strain evidence="8">KCTC 42875</strain>
    </source>
</reference>
<dbReference type="Proteomes" id="UP001595740">
    <property type="component" value="Unassembled WGS sequence"/>
</dbReference>
<dbReference type="RefSeq" id="WP_386759504.1">
    <property type="nucleotide sequence ID" value="NZ_JBHRXK010000005.1"/>
</dbReference>
<evidence type="ECO:0000256" key="4">
    <source>
        <dbReference type="ARBA" id="ARBA00023288"/>
    </source>
</evidence>